<dbReference type="PANTHER" id="PTHR46928:SF1">
    <property type="entry name" value="MESENCHYME-SPECIFIC CELL SURFACE GLYCOPROTEIN"/>
    <property type="match status" value="1"/>
</dbReference>
<dbReference type="AlphaFoldDB" id="A0A8W8HWU5"/>
<proteinExistence type="predicted"/>
<accession>A0A8W8HWU5</accession>
<dbReference type="SUPFAM" id="SSF51004">
    <property type="entry name" value="C-terminal (heme d1) domain of cytochrome cd1-nitrite reductase"/>
    <property type="match status" value="1"/>
</dbReference>
<dbReference type="PANTHER" id="PTHR46928">
    <property type="entry name" value="MESENCHYME-SPECIFIC CELL SURFACE GLYCOPROTEIN"/>
    <property type="match status" value="1"/>
</dbReference>
<dbReference type="InterPro" id="IPR052956">
    <property type="entry name" value="Mesenchyme-surface_protein"/>
</dbReference>
<dbReference type="Pfam" id="PF22494">
    <property type="entry name" value="choice_anch_I"/>
    <property type="match status" value="1"/>
</dbReference>
<dbReference type="InterPro" id="IPR055188">
    <property type="entry name" value="Choice_anch_I"/>
</dbReference>
<dbReference type="Proteomes" id="UP000005408">
    <property type="component" value="Unassembled WGS sequence"/>
</dbReference>
<keyword evidence="1" id="KW-0472">Membrane</keyword>
<dbReference type="Gene3D" id="2.130.10.10">
    <property type="entry name" value="YVTN repeat-like/Quinoprotein amine dehydrogenase"/>
    <property type="match status" value="1"/>
</dbReference>
<dbReference type="EnsemblMetazoa" id="G11448.1">
    <property type="protein sequence ID" value="G11448.1:cds"/>
    <property type="gene ID" value="G11448"/>
</dbReference>
<evidence type="ECO:0000259" key="2">
    <source>
        <dbReference type="Pfam" id="PF22494"/>
    </source>
</evidence>
<protein>
    <recommendedName>
        <fullName evidence="2">Choice-of-anchor I domain-containing protein</fullName>
    </recommendedName>
</protein>
<dbReference type="SUPFAM" id="SSF75011">
    <property type="entry name" value="3-carboxy-cis,cis-mucoante lactonizing enzyme"/>
    <property type="match status" value="1"/>
</dbReference>
<sequence length="620" mass="68592">MGGQQLTNRDSPFGLKVLKALSRVQLHQSRGLFSAYESTLMYRLSCASFIELIQSTRMKSLILLSVLVHGALSFVYLEKLSHMKLPSKITPSVQYQMFGGAAEEAAYDKQRRMLYVVGEESRLLHVMDLSDPKNPTLATTHQFTSSDGTPRDVAICGDEVAVAVTSGIKDVYEGHVYFFNAFTGGSPGLTPDGKLPAGYFPDMLTFTSDCKKLLVANEGRPGKDINNVFTDPVGSITIIERDRNGGPPSERTVSFTGQDQRFDLRFPIRYIPQNLWPIKVTPTFEEDATPEYITVTPDNKYAYIILQKNNAVARISLGTYEITSVTPIPKKDWSSYTIDPSDRDGGVHLRQFPLKSIRQPDNAKVITIGRNNFLVTADEGLTTSFTSAHDGFVWSDHSLADILARQNKFDTVVINNDTFVEDLKMDNKAGRLMLSTIDGLNLFTGKMDEATHFGGRGFSIWKTSDMSLVFDSGDEIEKELANSMKTVFNTDCIRNTITYQGPENLRDTQSDDYGPKIGSLDYINDNGAQYIVVGSETTGTIFLYSVNTTSGTPKPQFETAYRTGDTDYVWSELYDMGTAGDAGLSAVGFIGRDDNALNKTLIYVIGQYSGSVSLFQIVTM</sequence>
<evidence type="ECO:0000256" key="1">
    <source>
        <dbReference type="SAM" id="Phobius"/>
    </source>
</evidence>
<feature type="domain" description="Choice-of-anchor I" evidence="2">
    <location>
        <begin position="99"/>
        <end position="616"/>
    </location>
</feature>
<dbReference type="InterPro" id="IPR015943">
    <property type="entry name" value="WD40/YVTN_repeat-like_dom_sf"/>
</dbReference>
<keyword evidence="1" id="KW-0812">Transmembrane</keyword>
<reference evidence="3" key="1">
    <citation type="submission" date="2022-08" db="UniProtKB">
        <authorList>
            <consortium name="EnsemblMetazoa"/>
        </authorList>
    </citation>
    <scope>IDENTIFICATION</scope>
    <source>
        <strain evidence="3">05x7-T-G4-1.051#20</strain>
    </source>
</reference>
<organism evidence="3 4">
    <name type="scientific">Magallana gigas</name>
    <name type="common">Pacific oyster</name>
    <name type="synonym">Crassostrea gigas</name>
    <dbReference type="NCBI Taxonomy" id="29159"/>
    <lineage>
        <taxon>Eukaryota</taxon>
        <taxon>Metazoa</taxon>
        <taxon>Spiralia</taxon>
        <taxon>Lophotrochozoa</taxon>
        <taxon>Mollusca</taxon>
        <taxon>Bivalvia</taxon>
        <taxon>Autobranchia</taxon>
        <taxon>Pteriomorphia</taxon>
        <taxon>Ostreida</taxon>
        <taxon>Ostreoidea</taxon>
        <taxon>Ostreidae</taxon>
        <taxon>Magallana</taxon>
    </lineage>
</organism>
<keyword evidence="1" id="KW-1133">Transmembrane helix</keyword>
<keyword evidence="4" id="KW-1185">Reference proteome</keyword>
<evidence type="ECO:0000313" key="3">
    <source>
        <dbReference type="EnsemblMetazoa" id="G11448.1:cds"/>
    </source>
</evidence>
<feature type="transmembrane region" description="Helical" evidence="1">
    <location>
        <begin position="60"/>
        <end position="77"/>
    </location>
</feature>
<dbReference type="InterPro" id="IPR011048">
    <property type="entry name" value="Haem_d1_sf"/>
</dbReference>
<evidence type="ECO:0000313" key="4">
    <source>
        <dbReference type="Proteomes" id="UP000005408"/>
    </source>
</evidence>
<name>A0A8W8HWU5_MAGGI</name>